<name>A0A2P8G4Y7_9BACT</name>
<evidence type="ECO:0000313" key="1">
    <source>
        <dbReference type="EMBL" id="PSL29043.1"/>
    </source>
</evidence>
<sequence length="233" mass="26598">MIDLSHAENQIHCVTNFQDLVATPFKGKMNAICWTRELTGDFSEIVKKVRLSGNITVIEEEELLKLQLSEQGQLAREILLNDFKLLKAHGASPNLNVIKYYDRDDTYPFFPTDVYSFHVDRSPIPTDTFLCTYYGESSEILPNSQGEKKVLIPEIRDALKKLYHGADDEDFESFLSENFFDLHYQAKPNAHPISLGLGNLWRLAVDHPESQVPPCLHRAPAEKPGQHRLLMIC</sequence>
<comment type="caution">
    <text evidence="1">The sequence shown here is derived from an EMBL/GenBank/DDBJ whole genome shotgun (WGS) entry which is preliminary data.</text>
</comment>
<dbReference type="OrthoDB" id="6710124at2"/>
<dbReference type="RefSeq" id="WP_106603429.1">
    <property type="nucleotide sequence ID" value="NZ_PYGK01000007.1"/>
</dbReference>
<dbReference type="Proteomes" id="UP000240978">
    <property type="component" value="Unassembled WGS sequence"/>
</dbReference>
<organism evidence="1 2">
    <name type="scientific">Chitinophaga ginsengisoli</name>
    <dbReference type="NCBI Taxonomy" id="363837"/>
    <lineage>
        <taxon>Bacteria</taxon>
        <taxon>Pseudomonadati</taxon>
        <taxon>Bacteroidota</taxon>
        <taxon>Chitinophagia</taxon>
        <taxon>Chitinophagales</taxon>
        <taxon>Chitinophagaceae</taxon>
        <taxon>Chitinophaga</taxon>
    </lineage>
</organism>
<evidence type="ECO:0000313" key="2">
    <source>
        <dbReference type="Proteomes" id="UP000240978"/>
    </source>
</evidence>
<keyword evidence="2" id="KW-1185">Reference proteome</keyword>
<gene>
    <name evidence="1" type="ORF">CLV42_107189</name>
</gene>
<protein>
    <recommendedName>
        <fullName evidence="3">DUF1826 domain-containing protein</fullName>
    </recommendedName>
</protein>
<evidence type="ECO:0008006" key="3">
    <source>
        <dbReference type="Google" id="ProtNLM"/>
    </source>
</evidence>
<accession>A0A2P8G4Y7</accession>
<dbReference type="EMBL" id="PYGK01000007">
    <property type="protein sequence ID" value="PSL29043.1"/>
    <property type="molecule type" value="Genomic_DNA"/>
</dbReference>
<reference evidence="1 2" key="1">
    <citation type="submission" date="2018-03" db="EMBL/GenBank/DDBJ databases">
        <title>Genomic Encyclopedia of Archaeal and Bacterial Type Strains, Phase II (KMG-II): from individual species to whole genera.</title>
        <authorList>
            <person name="Goeker M."/>
        </authorList>
    </citation>
    <scope>NUCLEOTIDE SEQUENCE [LARGE SCALE GENOMIC DNA]</scope>
    <source>
        <strain evidence="1 2">DSM 18107</strain>
    </source>
</reference>
<dbReference type="AlphaFoldDB" id="A0A2P8G4Y7"/>
<proteinExistence type="predicted"/>